<evidence type="ECO:0000256" key="2">
    <source>
        <dbReference type="ARBA" id="ARBA00022490"/>
    </source>
</evidence>
<feature type="region of interest" description="Disordered" evidence="8">
    <location>
        <begin position="316"/>
        <end position="341"/>
    </location>
</feature>
<feature type="coiled-coil region" evidence="7">
    <location>
        <begin position="932"/>
        <end position="994"/>
    </location>
</feature>
<feature type="region of interest" description="Disordered" evidence="8">
    <location>
        <begin position="379"/>
        <end position="407"/>
    </location>
</feature>
<dbReference type="InterPro" id="IPR003395">
    <property type="entry name" value="RecF/RecN/SMC_N"/>
</dbReference>
<feature type="coiled-coil region" evidence="7">
    <location>
        <begin position="697"/>
        <end position="738"/>
    </location>
</feature>
<comment type="caution">
    <text evidence="10">The sequence shown here is derived from an EMBL/GenBank/DDBJ whole genome shotgun (WGS) entry which is preliminary data.</text>
</comment>
<keyword evidence="3 7" id="KW-0547">Nucleotide-binding</keyword>
<dbReference type="Proteomes" id="UP000613582">
    <property type="component" value="Unassembled WGS sequence"/>
</dbReference>
<protein>
    <recommendedName>
        <fullName evidence="7">Chromosome partition protein Smc</fullName>
    </recommendedName>
</protein>
<name>A0A8J2V3C4_9PROT</name>
<keyword evidence="11" id="KW-1185">Reference proteome</keyword>
<dbReference type="FunFam" id="3.40.50.300:FF:000901">
    <property type="entry name" value="Chromosome partition protein Smc"/>
    <property type="match status" value="1"/>
</dbReference>
<proteinExistence type="inferred from homology"/>
<dbReference type="HAMAP" id="MF_01894">
    <property type="entry name" value="Smc_prok"/>
    <property type="match status" value="1"/>
</dbReference>
<dbReference type="GO" id="GO:0007062">
    <property type="term" value="P:sister chromatid cohesion"/>
    <property type="evidence" value="ECO:0007669"/>
    <property type="project" value="InterPro"/>
</dbReference>
<dbReference type="GO" id="GO:0003677">
    <property type="term" value="F:DNA binding"/>
    <property type="evidence" value="ECO:0007669"/>
    <property type="project" value="UniProtKB-UniRule"/>
</dbReference>
<dbReference type="InterPro" id="IPR027417">
    <property type="entry name" value="P-loop_NTPase"/>
</dbReference>
<dbReference type="NCBIfam" id="TIGR02168">
    <property type="entry name" value="SMC_prok_B"/>
    <property type="match status" value="1"/>
</dbReference>
<dbReference type="CDD" id="cd03278">
    <property type="entry name" value="ABC_SMC_barmotin"/>
    <property type="match status" value="1"/>
</dbReference>
<dbReference type="PANTHER" id="PTHR43977">
    <property type="entry name" value="STRUCTURAL MAINTENANCE OF CHROMOSOMES PROTEIN 3"/>
    <property type="match status" value="1"/>
</dbReference>
<evidence type="ECO:0000256" key="8">
    <source>
        <dbReference type="SAM" id="MobiDB-lite"/>
    </source>
</evidence>
<evidence type="ECO:0000313" key="10">
    <source>
        <dbReference type="EMBL" id="GGC95542.1"/>
    </source>
</evidence>
<comment type="function">
    <text evidence="7">Required for chromosome condensation and partitioning.</text>
</comment>
<keyword evidence="4 7" id="KW-0067">ATP-binding</keyword>
<comment type="subunit">
    <text evidence="7">Homodimer.</text>
</comment>
<dbReference type="RefSeq" id="WP_188159298.1">
    <property type="nucleotide sequence ID" value="NZ_BMGH01000001.1"/>
</dbReference>
<feature type="compositionally biased region" description="Basic and acidic residues" evidence="8">
    <location>
        <begin position="316"/>
        <end position="338"/>
    </location>
</feature>
<dbReference type="PIRSF" id="PIRSF005719">
    <property type="entry name" value="SMC"/>
    <property type="match status" value="1"/>
</dbReference>
<dbReference type="GO" id="GO:0006260">
    <property type="term" value="P:DNA replication"/>
    <property type="evidence" value="ECO:0007669"/>
    <property type="project" value="UniProtKB-UniRule"/>
</dbReference>
<comment type="domain">
    <text evidence="7">Contains large globular domains required for ATP hydrolysis at each terminus and a third globular domain forming a flexible hinge near the middle of the molecule. These domains are separated by coiled-coil structures.</text>
</comment>
<dbReference type="EMBL" id="BMGH01000001">
    <property type="protein sequence ID" value="GGC95542.1"/>
    <property type="molecule type" value="Genomic_DNA"/>
</dbReference>
<evidence type="ECO:0000256" key="5">
    <source>
        <dbReference type="ARBA" id="ARBA00023054"/>
    </source>
</evidence>
<dbReference type="GO" id="GO:0005737">
    <property type="term" value="C:cytoplasm"/>
    <property type="evidence" value="ECO:0007669"/>
    <property type="project" value="UniProtKB-SubCell"/>
</dbReference>
<keyword evidence="2 7" id="KW-0963">Cytoplasm</keyword>
<dbReference type="Pfam" id="PF02463">
    <property type="entry name" value="SMC_N"/>
    <property type="match status" value="1"/>
</dbReference>
<keyword evidence="6 7" id="KW-0238">DNA-binding</keyword>
<evidence type="ECO:0000256" key="3">
    <source>
        <dbReference type="ARBA" id="ARBA00022741"/>
    </source>
</evidence>
<sequence length="1156" mass="126890">MKIDKLRLVGFKSFVEPTDFEIRPGLTGIVGPNGCGKSNLLESLRWVMGATSAKALRSTGMEDMIFSGTSQRPARQWAEVTMTVRNDRKDLPVEFNEHDFLEISRRIVKKEEGSQSLYKVNGKEARARDIQLLFADASTGANSPALVRQGQISELINAKPANRRKLLEEAAGITGLYTRRHEAELRLRAAETNLERLDDVTGELETQRATLARQARQATRYRNLSGDIRRTEAMSNYLRWAEATEALAAAEAAMAEINGLTEETARVAATASAAQLKIHEAVDPLRLKEAEAAAALHRLTVAMEGLDAELARAKAEANRLSSEREQIERDITREKELSGDADQALEQLEAEEGQLRERQAAEAGRVEAAAAARDAAAAELSEAESDYERKNADAAEHEAERRALSQSLDEARRRYERLTGQIARMEDERAGLKLSDTEEHALAEARRLVAEADEKVTACETQAQRAAEARSMAREREEALRGPKSQANRNLVELQAEADAIRRVIAAGEDDGYEALLESVSVASGYENALAAALGDELSAALDEDAASHWSKAGAEPLPTAPLPPEAEALAARVTAPPALTRRLNAIGVIDPADAPAAIAKLQPGQRLVSRAGDLWRWDGFVQRAEAKTAAAIRLEHRNRLEVLNADIDDAEERLIAISGDHDIAASAVREADTAVAHTEQSLKDARRIARDALSSLTAMEKKYEQASARLSALTESLERLAEDKGEAEASVREGEEALSRLPDLSALREAVAEARELLSERRNGASETRAAYNDLARDAEIRAKRLEEISRERGVWASRAETAGSRIGDLEARLTETVIAQEAAQGAPEAVDEKRKSLFTELEAAESRRRAAADAFTEAQAAAATADRTLKQAEAEAVNAREERARREARLEAARERVGSATELARENCEAEPEMLLDIAEHKDGTDLPSREEIDRKLERYKRERENLGGVNLRADVEMEEIDQRLNDMTVEREDCEQAIRKLRSAIGNLNKEGRQRLLDAFNTVNQHFQTLFVRLFGGGTAELRLVDSDDPLEAGLEIFASPPGKKLSSMSLMSGGEQALTATALIFAVFMSNPAPVCVLDEVDAPLDDANVDRFCAMLDQMAKDTETKFIIITHHALTMSRMDRLYGVTMIERGVSQLVSVDLNRAEEMVAAE</sequence>
<comment type="subcellular location">
    <subcellularLocation>
        <location evidence="1 7">Cytoplasm</location>
    </subcellularLocation>
</comment>
<dbReference type="AlphaFoldDB" id="A0A8J2V3C4"/>
<feature type="coiled-coil region" evidence="7">
    <location>
        <begin position="634"/>
        <end position="661"/>
    </location>
</feature>
<evidence type="ECO:0000259" key="9">
    <source>
        <dbReference type="Pfam" id="PF02463"/>
    </source>
</evidence>
<evidence type="ECO:0000313" key="11">
    <source>
        <dbReference type="Proteomes" id="UP000613582"/>
    </source>
</evidence>
<gene>
    <name evidence="7 10" type="primary">smc</name>
    <name evidence="10" type="ORF">GCM10011342_00420</name>
</gene>
<comment type="similarity">
    <text evidence="7">Belongs to the SMC family.</text>
</comment>
<evidence type="ECO:0000256" key="6">
    <source>
        <dbReference type="ARBA" id="ARBA00023125"/>
    </source>
</evidence>
<dbReference type="GO" id="GO:0007059">
    <property type="term" value="P:chromosome segregation"/>
    <property type="evidence" value="ECO:0007669"/>
    <property type="project" value="UniProtKB-UniRule"/>
</dbReference>
<feature type="coiled-coil region" evidence="7">
    <location>
        <begin position="857"/>
        <end position="898"/>
    </location>
</feature>
<dbReference type="Gene3D" id="3.40.50.300">
    <property type="entry name" value="P-loop containing nucleotide triphosphate hydrolases"/>
    <property type="match status" value="2"/>
</dbReference>
<dbReference type="SUPFAM" id="SSF52540">
    <property type="entry name" value="P-loop containing nucleoside triphosphate hydrolases"/>
    <property type="match status" value="1"/>
</dbReference>
<organism evidence="10 11">
    <name type="scientific">Aquisalinus flavus</name>
    <dbReference type="NCBI Taxonomy" id="1526572"/>
    <lineage>
        <taxon>Bacteria</taxon>
        <taxon>Pseudomonadati</taxon>
        <taxon>Pseudomonadota</taxon>
        <taxon>Alphaproteobacteria</taxon>
        <taxon>Parvularculales</taxon>
        <taxon>Parvularculaceae</taxon>
        <taxon>Aquisalinus</taxon>
    </lineage>
</organism>
<dbReference type="GO" id="GO:0005524">
    <property type="term" value="F:ATP binding"/>
    <property type="evidence" value="ECO:0007669"/>
    <property type="project" value="UniProtKB-UniRule"/>
</dbReference>
<feature type="domain" description="RecF/RecN/SMC N-terminal" evidence="9">
    <location>
        <begin position="3"/>
        <end position="1139"/>
    </location>
</feature>
<feature type="coiled-coil region" evidence="7">
    <location>
        <begin position="180"/>
        <end position="207"/>
    </location>
</feature>
<reference evidence="10" key="1">
    <citation type="journal article" date="2014" name="Int. J. Syst. Evol. Microbiol.">
        <title>Complete genome sequence of Corynebacterium casei LMG S-19264T (=DSM 44701T), isolated from a smear-ripened cheese.</title>
        <authorList>
            <consortium name="US DOE Joint Genome Institute (JGI-PGF)"/>
            <person name="Walter F."/>
            <person name="Albersmeier A."/>
            <person name="Kalinowski J."/>
            <person name="Ruckert C."/>
        </authorList>
    </citation>
    <scope>NUCLEOTIDE SEQUENCE</scope>
    <source>
        <strain evidence="10">CGMCC 1.12921</strain>
    </source>
</reference>
<accession>A0A8J2V3C4</accession>
<dbReference type="InterPro" id="IPR011890">
    <property type="entry name" value="SMC_prok"/>
</dbReference>
<reference evidence="10" key="2">
    <citation type="submission" date="2020-09" db="EMBL/GenBank/DDBJ databases">
        <authorList>
            <person name="Sun Q."/>
            <person name="Zhou Y."/>
        </authorList>
    </citation>
    <scope>NUCLEOTIDE SEQUENCE</scope>
    <source>
        <strain evidence="10">CGMCC 1.12921</strain>
    </source>
</reference>
<feature type="binding site" evidence="7">
    <location>
        <begin position="32"/>
        <end position="39"/>
    </location>
    <ligand>
        <name>ATP</name>
        <dbReference type="ChEBI" id="CHEBI:30616"/>
    </ligand>
</feature>
<dbReference type="InterPro" id="IPR024704">
    <property type="entry name" value="SMC"/>
</dbReference>
<feature type="compositionally biased region" description="Basic and acidic residues" evidence="8">
    <location>
        <begin position="386"/>
        <end position="407"/>
    </location>
</feature>
<keyword evidence="5 7" id="KW-0175">Coiled coil</keyword>
<evidence type="ECO:0000256" key="4">
    <source>
        <dbReference type="ARBA" id="ARBA00022840"/>
    </source>
</evidence>
<dbReference type="GO" id="GO:0030261">
    <property type="term" value="P:chromosome condensation"/>
    <property type="evidence" value="ECO:0007669"/>
    <property type="project" value="InterPro"/>
</dbReference>
<evidence type="ECO:0000256" key="1">
    <source>
        <dbReference type="ARBA" id="ARBA00004496"/>
    </source>
</evidence>
<evidence type="ECO:0000256" key="7">
    <source>
        <dbReference type="HAMAP-Rule" id="MF_01894"/>
    </source>
</evidence>
<dbReference type="GO" id="GO:0016887">
    <property type="term" value="F:ATP hydrolysis activity"/>
    <property type="evidence" value="ECO:0007669"/>
    <property type="project" value="InterPro"/>
</dbReference>